<dbReference type="SUPFAM" id="SSF88713">
    <property type="entry name" value="Glycoside hydrolase/deacetylase"/>
    <property type="match status" value="1"/>
</dbReference>
<sequence>MFSVTQAHGFPATLYLSTYYVEDQRPVFNVALDYLFWKYGGLYQVLPSSCLYARAGDEKVTAERIKEIVSDLGTELESIVIRELCQYFGESYEEWLARGKLMFLSESDVKKLGQQGVNLELHTHRHRFAGIENGGAEREVNENLAAIHRICGGRPRHFCYPSGEYHHEQVRLLKDAGVSTATTTRNELVSLSDPLLELPRIMDSEHVSEVEFEAELSGFMSLLRQIRPSRSGAGRAPVPSVER</sequence>
<dbReference type="Pfam" id="PF01522">
    <property type="entry name" value="Polysacc_deac_1"/>
    <property type="match status" value="1"/>
</dbReference>
<reference evidence="4 5" key="1">
    <citation type="submission" date="2019-03" db="EMBL/GenBank/DDBJ databases">
        <title>Genomic Encyclopedia of Type Strains, Phase IV (KMG-IV): sequencing the most valuable type-strain genomes for metagenomic binning, comparative biology and taxonomic classification.</title>
        <authorList>
            <person name="Goeker M."/>
        </authorList>
    </citation>
    <scope>NUCLEOTIDE SEQUENCE [LARGE SCALE GENOMIC DNA]</scope>
    <source>
        <strain evidence="4 5">DSM 23344</strain>
    </source>
</reference>
<evidence type="ECO:0000256" key="1">
    <source>
        <dbReference type="ARBA" id="ARBA00004613"/>
    </source>
</evidence>
<feature type="domain" description="NodB homology" evidence="3">
    <location>
        <begin position="95"/>
        <end position="179"/>
    </location>
</feature>
<dbReference type="GO" id="GO:0005975">
    <property type="term" value="P:carbohydrate metabolic process"/>
    <property type="evidence" value="ECO:0007669"/>
    <property type="project" value="InterPro"/>
</dbReference>
<name>A0A4R2KNZ3_9GAMM</name>
<keyword evidence="2" id="KW-0732">Signal</keyword>
<dbReference type="Proteomes" id="UP000294980">
    <property type="component" value="Unassembled WGS sequence"/>
</dbReference>
<dbReference type="PANTHER" id="PTHR34216">
    <property type="match status" value="1"/>
</dbReference>
<dbReference type="InterPro" id="IPR002509">
    <property type="entry name" value="NODB_dom"/>
</dbReference>
<dbReference type="Gene3D" id="3.20.20.370">
    <property type="entry name" value="Glycoside hydrolase/deacetylase"/>
    <property type="match status" value="1"/>
</dbReference>
<accession>A0A4R2KNZ3</accession>
<comment type="caution">
    <text evidence="4">The sequence shown here is derived from an EMBL/GenBank/DDBJ whole genome shotgun (WGS) entry which is preliminary data.</text>
</comment>
<dbReference type="AlphaFoldDB" id="A0A4R2KNZ3"/>
<dbReference type="PANTHER" id="PTHR34216:SF3">
    <property type="entry name" value="POLY-BETA-1,6-N-ACETYL-D-GLUCOSAMINE N-DEACETYLASE"/>
    <property type="match status" value="1"/>
</dbReference>
<gene>
    <name evidence="4" type="ORF">EV688_11430</name>
</gene>
<proteinExistence type="predicted"/>
<dbReference type="CDD" id="cd10918">
    <property type="entry name" value="CE4_NodB_like_5s_6s"/>
    <property type="match status" value="1"/>
</dbReference>
<protein>
    <submittedName>
        <fullName evidence="4">Polysaccharide deacetylase</fullName>
    </submittedName>
</protein>
<dbReference type="GO" id="GO:0016810">
    <property type="term" value="F:hydrolase activity, acting on carbon-nitrogen (but not peptide) bonds"/>
    <property type="evidence" value="ECO:0007669"/>
    <property type="project" value="InterPro"/>
</dbReference>
<dbReference type="GO" id="GO:0005576">
    <property type="term" value="C:extracellular region"/>
    <property type="evidence" value="ECO:0007669"/>
    <property type="project" value="UniProtKB-SubCell"/>
</dbReference>
<evidence type="ECO:0000313" key="5">
    <source>
        <dbReference type="Proteomes" id="UP000294980"/>
    </source>
</evidence>
<comment type="subcellular location">
    <subcellularLocation>
        <location evidence="1">Secreted</location>
    </subcellularLocation>
</comment>
<organism evidence="4 5">
    <name type="scientific">Chromatocurvus halotolerans</name>
    <dbReference type="NCBI Taxonomy" id="1132028"/>
    <lineage>
        <taxon>Bacteria</taxon>
        <taxon>Pseudomonadati</taxon>
        <taxon>Pseudomonadota</taxon>
        <taxon>Gammaproteobacteria</taxon>
        <taxon>Cellvibrionales</taxon>
        <taxon>Halieaceae</taxon>
        <taxon>Chromatocurvus</taxon>
    </lineage>
</organism>
<evidence type="ECO:0000256" key="2">
    <source>
        <dbReference type="ARBA" id="ARBA00022729"/>
    </source>
</evidence>
<dbReference type="EMBL" id="SLWX01000014">
    <property type="protein sequence ID" value="TCO74317.1"/>
    <property type="molecule type" value="Genomic_DNA"/>
</dbReference>
<keyword evidence="5" id="KW-1185">Reference proteome</keyword>
<dbReference type="InterPro" id="IPR011330">
    <property type="entry name" value="Glyco_hydro/deAcase_b/a-brl"/>
</dbReference>
<evidence type="ECO:0000313" key="4">
    <source>
        <dbReference type="EMBL" id="TCO74317.1"/>
    </source>
</evidence>
<evidence type="ECO:0000259" key="3">
    <source>
        <dbReference type="Pfam" id="PF01522"/>
    </source>
</evidence>
<dbReference type="InterPro" id="IPR051398">
    <property type="entry name" value="Polysacch_Deacetylase"/>
</dbReference>